<sequence>MANIYDVAKAAKVSPATVSRVINGRPGVREETIQRIRKIMDSSAFQPRWKAIDRNRLLVLLPEHRGALESGYISRILSGICDVTFASGFGIQMQPFIPQIRNNKELRQLVMREGVAGCIIITMFQGYAMAEKLGLTQTPHAIVGYKSQDDGVHQILLDDYQAGMNAARYLLSLGHRKIAMVSFKHVDHGHQQRFAGYAAALRDEVDANPPVCVEVDSATVEDGRSAARRLLSLPDRPTAAIITNEDLAVGFQSEARNMDIRVPRDLSIIGFEESDTLAYLDTPMTAMHIPAQAMGMEAAKMVFGQMTSKSEDTGQKTPIPTHSIHLPISLVARHSTQAVE</sequence>
<dbReference type="CDD" id="cd01392">
    <property type="entry name" value="HTH_LacI"/>
    <property type="match status" value="1"/>
</dbReference>
<dbReference type="PANTHER" id="PTHR30146:SF109">
    <property type="entry name" value="HTH-TYPE TRANSCRIPTIONAL REGULATOR GALS"/>
    <property type="match status" value="1"/>
</dbReference>
<dbReference type="SMART" id="SM00354">
    <property type="entry name" value="HTH_LACI"/>
    <property type="match status" value="1"/>
</dbReference>
<dbReference type="SUPFAM" id="SSF53822">
    <property type="entry name" value="Periplasmic binding protein-like I"/>
    <property type="match status" value="1"/>
</dbReference>
<proteinExistence type="predicted"/>
<organism evidence="5 6">
    <name type="scientific">Termitidicoccus mucosus</name>
    <dbReference type="NCBI Taxonomy" id="1184151"/>
    <lineage>
        <taxon>Bacteria</taxon>
        <taxon>Pseudomonadati</taxon>
        <taxon>Verrucomicrobiota</taxon>
        <taxon>Opitutia</taxon>
        <taxon>Opitutales</taxon>
        <taxon>Opitutaceae</taxon>
        <taxon>Termitidicoccus</taxon>
    </lineage>
</organism>
<dbReference type="EMBL" id="LRRQ01000034">
    <property type="protein sequence ID" value="OAM91230.1"/>
    <property type="molecule type" value="Genomic_DNA"/>
</dbReference>
<dbReference type="Proteomes" id="UP000078486">
    <property type="component" value="Unassembled WGS sequence"/>
</dbReference>
<evidence type="ECO:0000256" key="3">
    <source>
        <dbReference type="ARBA" id="ARBA00023163"/>
    </source>
</evidence>
<dbReference type="InterPro" id="IPR010982">
    <property type="entry name" value="Lambda_DNA-bd_dom_sf"/>
</dbReference>
<dbReference type="RefSeq" id="WP_068768997.1">
    <property type="nucleotide sequence ID" value="NZ_CP109796.1"/>
</dbReference>
<dbReference type="Gene3D" id="3.40.50.2300">
    <property type="match status" value="2"/>
</dbReference>
<dbReference type="GO" id="GO:0000976">
    <property type="term" value="F:transcription cis-regulatory region binding"/>
    <property type="evidence" value="ECO:0007669"/>
    <property type="project" value="TreeGrafter"/>
</dbReference>
<keyword evidence="1" id="KW-0805">Transcription regulation</keyword>
<gene>
    <name evidence="5" type="ORF">AW736_04230</name>
</gene>
<keyword evidence="6" id="KW-1185">Reference proteome</keyword>
<keyword evidence="2" id="KW-0238">DNA-binding</keyword>
<evidence type="ECO:0000259" key="4">
    <source>
        <dbReference type="PROSITE" id="PS50932"/>
    </source>
</evidence>
<dbReference type="AlphaFoldDB" id="A0A178IMX3"/>
<evidence type="ECO:0000313" key="6">
    <source>
        <dbReference type="Proteomes" id="UP000078486"/>
    </source>
</evidence>
<evidence type="ECO:0000313" key="5">
    <source>
        <dbReference type="EMBL" id="OAM91230.1"/>
    </source>
</evidence>
<dbReference type="Pfam" id="PF13377">
    <property type="entry name" value="Peripla_BP_3"/>
    <property type="match status" value="1"/>
</dbReference>
<dbReference type="STRING" id="1184151.AW736_04230"/>
<accession>A0A178IMX3</accession>
<dbReference type="GO" id="GO:0003700">
    <property type="term" value="F:DNA-binding transcription factor activity"/>
    <property type="evidence" value="ECO:0007669"/>
    <property type="project" value="TreeGrafter"/>
</dbReference>
<dbReference type="InterPro" id="IPR046335">
    <property type="entry name" value="LacI/GalR-like_sensor"/>
</dbReference>
<dbReference type="InterPro" id="IPR028082">
    <property type="entry name" value="Peripla_BP_I"/>
</dbReference>
<dbReference type="Pfam" id="PF00356">
    <property type="entry name" value="LacI"/>
    <property type="match status" value="1"/>
</dbReference>
<dbReference type="CDD" id="cd06267">
    <property type="entry name" value="PBP1_LacI_sugar_binding-like"/>
    <property type="match status" value="1"/>
</dbReference>
<comment type="caution">
    <text evidence="5">The sequence shown here is derived from an EMBL/GenBank/DDBJ whole genome shotgun (WGS) entry which is preliminary data.</text>
</comment>
<dbReference type="PROSITE" id="PS50932">
    <property type="entry name" value="HTH_LACI_2"/>
    <property type="match status" value="1"/>
</dbReference>
<dbReference type="PANTHER" id="PTHR30146">
    <property type="entry name" value="LACI-RELATED TRANSCRIPTIONAL REPRESSOR"/>
    <property type="match status" value="1"/>
</dbReference>
<keyword evidence="3" id="KW-0804">Transcription</keyword>
<evidence type="ECO:0000256" key="2">
    <source>
        <dbReference type="ARBA" id="ARBA00023125"/>
    </source>
</evidence>
<name>A0A178IMX3_9BACT</name>
<dbReference type="InterPro" id="IPR000843">
    <property type="entry name" value="HTH_LacI"/>
</dbReference>
<reference evidence="5 6" key="1">
    <citation type="submission" date="2016-01" db="EMBL/GenBank/DDBJ databases">
        <title>High potential of lignocellulose degradation of a new Verrucomicrobia species.</title>
        <authorList>
            <person name="Wang Y."/>
            <person name="Shi Y."/>
            <person name="Qiu Z."/>
            <person name="Liu S."/>
            <person name="Yang H."/>
        </authorList>
    </citation>
    <scope>NUCLEOTIDE SEQUENCE [LARGE SCALE GENOMIC DNA]</scope>
    <source>
        <strain evidence="5 6">TSB47</strain>
    </source>
</reference>
<dbReference type="PROSITE" id="PS00356">
    <property type="entry name" value="HTH_LACI_1"/>
    <property type="match status" value="1"/>
</dbReference>
<evidence type="ECO:0000256" key="1">
    <source>
        <dbReference type="ARBA" id="ARBA00023015"/>
    </source>
</evidence>
<dbReference type="OrthoDB" id="9798934at2"/>
<feature type="domain" description="HTH lacI-type" evidence="4">
    <location>
        <begin position="2"/>
        <end position="47"/>
    </location>
</feature>
<protein>
    <submittedName>
        <fullName evidence="5">Transcriptional regulator</fullName>
    </submittedName>
</protein>
<dbReference type="Gene3D" id="1.10.260.40">
    <property type="entry name" value="lambda repressor-like DNA-binding domains"/>
    <property type="match status" value="1"/>
</dbReference>
<dbReference type="SUPFAM" id="SSF47413">
    <property type="entry name" value="lambda repressor-like DNA-binding domains"/>
    <property type="match status" value="1"/>
</dbReference>